<dbReference type="STRING" id="366602.Caul_4349"/>
<gene>
    <name evidence="2" type="ordered locus">Caul_4349</name>
</gene>
<dbReference type="HOGENOM" id="CLU_859680_0_0_5"/>
<protein>
    <submittedName>
        <fullName evidence="2">Tetratricopeptide TPR_2 repeat protein</fullName>
    </submittedName>
</protein>
<dbReference type="Gene3D" id="1.25.40.10">
    <property type="entry name" value="Tetratricopeptide repeat domain"/>
    <property type="match status" value="1"/>
</dbReference>
<dbReference type="SMART" id="SM00028">
    <property type="entry name" value="TPR"/>
    <property type="match status" value="2"/>
</dbReference>
<name>B0SZE0_CAUSK</name>
<dbReference type="Pfam" id="PF13181">
    <property type="entry name" value="TPR_8"/>
    <property type="match status" value="1"/>
</dbReference>
<proteinExistence type="predicted"/>
<keyword evidence="1" id="KW-1133">Transmembrane helix</keyword>
<feature type="transmembrane region" description="Helical" evidence="1">
    <location>
        <begin position="46"/>
        <end position="63"/>
    </location>
</feature>
<keyword evidence="1" id="KW-0472">Membrane</keyword>
<organism evidence="2">
    <name type="scientific">Caulobacter sp. (strain K31)</name>
    <dbReference type="NCBI Taxonomy" id="366602"/>
    <lineage>
        <taxon>Bacteria</taxon>
        <taxon>Pseudomonadati</taxon>
        <taxon>Pseudomonadota</taxon>
        <taxon>Alphaproteobacteria</taxon>
        <taxon>Caulobacterales</taxon>
        <taxon>Caulobacteraceae</taxon>
        <taxon>Caulobacter</taxon>
    </lineage>
</organism>
<evidence type="ECO:0000256" key="1">
    <source>
        <dbReference type="SAM" id="Phobius"/>
    </source>
</evidence>
<keyword evidence="1" id="KW-0812">Transmembrane</keyword>
<dbReference type="InterPro" id="IPR019734">
    <property type="entry name" value="TPR_rpt"/>
</dbReference>
<dbReference type="OrthoDB" id="5321503at2"/>
<accession>B0SZE0</accession>
<dbReference type="SUPFAM" id="SSF48452">
    <property type="entry name" value="TPR-like"/>
    <property type="match status" value="1"/>
</dbReference>
<dbReference type="eggNOG" id="COG0457">
    <property type="taxonomic scope" value="Bacteria"/>
</dbReference>
<sequence length="334" mass="35492" precursor="true">MMARLVGIILGMVLATSGYVIAGWGVLGDWAQHLDLGPFEPHRPFVGWAAAITGALLLVAALTPRPKPKPRRGAGPVVLGGEPVAAPVMAVEVAPEPVVATAPEITPEVVQVVAPVDLQPEPEPAFCPLPEAVQPPAATFEELRAQLVALSQQEAWSEAARTLNRLLRLAGDDREKALANRDLGDFARGQGRLDEAAEAYEEAVSYARAFRAAKRDDFAADDLLAGALAGVGDVAEMEGRLNEALAAFEESLALRRSHGGREAADPGARRALSVSLERLADLREDRGHRMRALDLYRESYDVAARLAAADPSRFGADLASTRARLAELEAKVAG</sequence>
<dbReference type="AlphaFoldDB" id="B0SZE0"/>
<evidence type="ECO:0000313" key="2">
    <source>
        <dbReference type="EMBL" id="ABZ73469.1"/>
    </source>
</evidence>
<reference evidence="2" key="1">
    <citation type="submission" date="2008-01" db="EMBL/GenBank/DDBJ databases">
        <title>Complete sequence of chromosome of Caulobacter sp. K31.</title>
        <authorList>
            <consortium name="US DOE Joint Genome Institute"/>
            <person name="Copeland A."/>
            <person name="Lucas S."/>
            <person name="Lapidus A."/>
            <person name="Barry K."/>
            <person name="Glavina del Rio T."/>
            <person name="Dalin E."/>
            <person name="Tice H."/>
            <person name="Pitluck S."/>
            <person name="Bruce D."/>
            <person name="Goodwin L."/>
            <person name="Thompson L.S."/>
            <person name="Brettin T."/>
            <person name="Detter J.C."/>
            <person name="Han C."/>
            <person name="Schmutz J."/>
            <person name="Larimer F."/>
            <person name="Land M."/>
            <person name="Hauser L."/>
            <person name="Kyrpides N."/>
            <person name="Kim E."/>
            <person name="Stephens C."/>
            <person name="Richardson P."/>
        </authorList>
    </citation>
    <scope>NUCLEOTIDE SEQUENCE [LARGE SCALE GENOMIC DNA]</scope>
    <source>
        <strain evidence="2">K31</strain>
    </source>
</reference>
<dbReference type="InterPro" id="IPR011990">
    <property type="entry name" value="TPR-like_helical_dom_sf"/>
</dbReference>
<dbReference type="EMBL" id="CP000927">
    <property type="protein sequence ID" value="ABZ73469.1"/>
    <property type="molecule type" value="Genomic_DNA"/>
</dbReference>
<dbReference type="KEGG" id="cak:Caul_4349"/>